<protein>
    <recommendedName>
        <fullName evidence="1">KAP NTPase domain-containing protein</fullName>
    </recommendedName>
</protein>
<accession>A0A6M8NQP4</accession>
<reference evidence="2 3" key="1">
    <citation type="submission" date="2017-09" db="EMBL/GenBank/DDBJ databases">
        <title>Genomics of the genus Arcobacter.</title>
        <authorList>
            <person name="Perez-Cataluna A."/>
            <person name="Figueras M.J."/>
            <person name="Salas-Masso N."/>
        </authorList>
    </citation>
    <scope>NUCLEOTIDE SEQUENCE [LARGE SCALE GENOMIC DNA]</scope>
    <source>
        <strain evidence="2 3">CECT 7834</strain>
    </source>
</reference>
<dbReference type="InterPro" id="IPR011646">
    <property type="entry name" value="KAP_P-loop"/>
</dbReference>
<dbReference type="Pfam" id="PF07693">
    <property type="entry name" value="KAP_NTPase"/>
    <property type="match status" value="1"/>
</dbReference>
<dbReference type="InterPro" id="IPR027417">
    <property type="entry name" value="P-loop_NTPase"/>
</dbReference>
<proteinExistence type="predicted"/>
<organism evidence="2 3">
    <name type="scientific">Arcobacter cloacae</name>
    <dbReference type="NCBI Taxonomy" id="1054034"/>
    <lineage>
        <taxon>Bacteria</taxon>
        <taxon>Pseudomonadati</taxon>
        <taxon>Campylobacterota</taxon>
        <taxon>Epsilonproteobacteria</taxon>
        <taxon>Campylobacterales</taxon>
        <taxon>Arcobacteraceae</taxon>
        <taxon>Arcobacter</taxon>
    </lineage>
</organism>
<dbReference type="Gene3D" id="3.40.50.300">
    <property type="entry name" value="P-loop containing nucleotide triphosphate hydrolases"/>
    <property type="match status" value="1"/>
</dbReference>
<comment type="caution">
    <text evidence="2">The sequence shown here is derived from an EMBL/GenBank/DDBJ whole genome shotgun (WGS) entry which is preliminary data.</text>
</comment>
<dbReference type="Proteomes" id="UP000290378">
    <property type="component" value="Unassembled WGS sequence"/>
</dbReference>
<feature type="domain" description="KAP NTPase" evidence="1">
    <location>
        <begin position="29"/>
        <end position="222"/>
    </location>
</feature>
<evidence type="ECO:0000259" key="1">
    <source>
        <dbReference type="Pfam" id="PF07693"/>
    </source>
</evidence>
<dbReference type="SUPFAM" id="SSF52540">
    <property type="entry name" value="P-loop containing nucleoside triphosphate hydrolases"/>
    <property type="match status" value="1"/>
</dbReference>
<name>A0A6M8NQP4_9BACT</name>
<dbReference type="RefSeq" id="WP_129012391.1">
    <property type="nucleotide sequence ID" value="NZ_CBCSEI010000002.1"/>
</dbReference>
<evidence type="ECO:0000313" key="3">
    <source>
        <dbReference type="Proteomes" id="UP000290378"/>
    </source>
</evidence>
<sequence>MEKSNQERLKEYLLGDKLKNELGYLQKDISNGKVIMLSGKWGSGKTFFWKNKIQTVLNDENKKIPNHYISLYGKTSIQEIKNEVFLKIFESVDSFESEEKTKNIVKSSIDVVSSLTKSISVFGMSLDLSKITDKSFEKIDSLLQDEKLKRTETYLNNGAVICFDDFERKSKDIDLNDLFGFITQLTLNFSCKVVIILNDDVFEGEEKKIFSNVKEKSVSKFFKYEPSIKELFHSIYEKHGIFKSYPKWEETILKYIKESQILNARIYTQVLDNILEFFNNTNDEYKDKNEVLRCLILVNINYILYHTIFSRKVISNAGYIHNLDNIEFNGFNYWGDNSSNGQINHSPTFEHYIMKAKKKRYEAREKKDEEIKNLINFIDENINLFKSNYFSNKLDISRNVDDKTFQKINDFIETGILIDE</sequence>
<dbReference type="EMBL" id="NXII01000001">
    <property type="protein sequence ID" value="RXI43100.1"/>
    <property type="molecule type" value="Genomic_DNA"/>
</dbReference>
<gene>
    <name evidence="2" type="ORF">CP963_00595</name>
</gene>
<keyword evidence="3" id="KW-1185">Reference proteome</keyword>
<dbReference type="AlphaFoldDB" id="A0A6M8NQP4"/>
<evidence type="ECO:0000313" key="2">
    <source>
        <dbReference type="EMBL" id="RXI43100.1"/>
    </source>
</evidence>